<name>A0A2P2PSA9_RHIMU</name>
<accession>A0A2P2PSA9</accession>
<dbReference type="AlphaFoldDB" id="A0A2P2PSA9"/>
<protein>
    <submittedName>
        <fullName evidence="1">Uncharacterized protein</fullName>
    </submittedName>
</protein>
<organism evidence="1">
    <name type="scientific">Rhizophora mucronata</name>
    <name type="common">Asiatic mangrove</name>
    <dbReference type="NCBI Taxonomy" id="61149"/>
    <lineage>
        <taxon>Eukaryota</taxon>
        <taxon>Viridiplantae</taxon>
        <taxon>Streptophyta</taxon>
        <taxon>Embryophyta</taxon>
        <taxon>Tracheophyta</taxon>
        <taxon>Spermatophyta</taxon>
        <taxon>Magnoliopsida</taxon>
        <taxon>eudicotyledons</taxon>
        <taxon>Gunneridae</taxon>
        <taxon>Pentapetalae</taxon>
        <taxon>rosids</taxon>
        <taxon>fabids</taxon>
        <taxon>Malpighiales</taxon>
        <taxon>Rhizophoraceae</taxon>
        <taxon>Rhizophora</taxon>
    </lineage>
</organism>
<sequence length="75" mass="8553">MRLNNHVSSYLHRILSHGLKQKMLLFLDDNGEIRPSTFLKLYLSQAGGAFLGKMSPILVKDPMILHDYAKAEQQL</sequence>
<reference evidence="1" key="1">
    <citation type="submission" date="2018-02" db="EMBL/GenBank/DDBJ databases">
        <title>Rhizophora mucronata_Transcriptome.</title>
        <authorList>
            <person name="Meera S.P."/>
            <person name="Sreeshan A."/>
            <person name="Augustine A."/>
        </authorList>
    </citation>
    <scope>NUCLEOTIDE SEQUENCE</scope>
    <source>
        <tissue evidence="1">Leaf</tissue>
    </source>
</reference>
<proteinExistence type="predicted"/>
<evidence type="ECO:0000313" key="1">
    <source>
        <dbReference type="EMBL" id="MBX57628.1"/>
    </source>
</evidence>
<dbReference type="EMBL" id="GGEC01077144">
    <property type="protein sequence ID" value="MBX57628.1"/>
    <property type="molecule type" value="Transcribed_RNA"/>
</dbReference>